<dbReference type="Proteomes" id="UP000282084">
    <property type="component" value="Unassembled WGS sequence"/>
</dbReference>
<evidence type="ECO:0000313" key="2">
    <source>
        <dbReference type="Proteomes" id="UP000282084"/>
    </source>
</evidence>
<name>A0A495VVJ0_9PSEU</name>
<dbReference type="OrthoDB" id="3555545at2"/>
<dbReference type="RefSeq" id="WP_121000625.1">
    <property type="nucleotide sequence ID" value="NZ_RBXO01000001.1"/>
</dbReference>
<dbReference type="EMBL" id="RBXO01000001">
    <property type="protein sequence ID" value="RKT51648.1"/>
    <property type="molecule type" value="Genomic_DNA"/>
</dbReference>
<accession>A0A495VVJ0</accession>
<organism evidence="1 2">
    <name type="scientific">Saccharothrix australiensis</name>
    <dbReference type="NCBI Taxonomy" id="2072"/>
    <lineage>
        <taxon>Bacteria</taxon>
        <taxon>Bacillati</taxon>
        <taxon>Actinomycetota</taxon>
        <taxon>Actinomycetes</taxon>
        <taxon>Pseudonocardiales</taxon>
        <taxon>Pseudonocardiaceae</taxon>
        <taxon>Saccharothrix</taxon>
    </lineage>
</organism>
<comment type="caution">
    <text evidence="1">The sequence shown here is derived from an EMBL/GenBank/DDBJ whole genome shotgun (WGS) entry which is preliminary data.</text>
</comment>
<protein>
    <recommendedName>
        <fullName evidence="3">Scramblase</fullName>
    </recommendedName>
</protein>
<sequence>MTLPDTLIIEQPWGAARHLFGTRYETRAYTEHGAPVAVAADRKGLGPLRKLLRTTGFSGRTTFDLVVSHLGQPLLLVRKGPGKPPTRVSRPDGAPLGSVRRESRSHYALLDPSGQRICYFGDVAGFTQGAIAKRDGRRVRRDVLHVRPGTPEPARTLALAVGLAFDVVRGVGTSHTGGGGFDFPAA</sequence>
<evidence type="ECO:0008006" key="3">
    <source>
        <dbReference type="Google" id="ProtNLM"/>
    </source>
</evidence>
<dbReference type="AlphaFoldDB" id="A0A495VVJ0"/>
<reference evidence="1 2" key="1">
    <citation type="submission" date="2018-10" db="EMBL/GenBank/DDBJ databases">
        <title>Sequencing the genomes of 1000 actinobacteria strains.</title>
        <authorList>
            <person name="Klenk H.-P."/>
        </authorList>
    </citation>
    <scope>NUCLEOTIDE SEQUENCE [LARGE SCALE GENOMIC DNA]</scope>
    <source>
        <strain evidence="1 2">DSM 43800</strain>
    </source>
</reference>
<evidence type="ECO:0000313" key="1">
    <source>
        <dbReference type="EMBL" id="RKT51648.1"/>
    </source>
</evidence>
<keyword evidence="2" id="KW-1185">Reference proteome</keyword>
<gene>
    <name evidence="1" type="ORF">C8E97_0128</name>
</gene>
<proteinExistence type="predicted"/>